<proteinExistence type="predicted"/>
<dbReference type="GeneID" id="93535848"/>
<protein>
    <submittedName>
        <fullName evidence="1">Uncharacterized protein</fullName>
    </submittedName>
</protein>
<dbReference type="Proteomes" id="UP000003112">
    <property type="component" value="Unassembled WGS sequence"/>
</dbReference>
<dbReference type="AlphaFoldDB" id="E6K5E3"/>
<dbReference type="HOGENOM" id="CLU_1650583_0_0_10"/>
<evidence type="ECO:0000313" key="1">
    <source>
        <dbReference type="EMBL" id="EFU31271.1"/>
    </source>
</evidence>
<gene>
    <name evidence="1" type="ORF">HMPREF6485_0987</name>
</gene>
<evidence type="ECO:0000313" key="2">
    <source>
        <dbReference type="Proteomes" id="UP000003112"/>
    </source>
</evidence>
<comment type="caution">
    <text evidence="1">The sequence shown here is derived from an EMBL/GenBank/DDBJ whole genome shotgun (WGS) entry which is preliminary data.</text>
</comment>
<organism evidence="1 2">
    <name type="scientific">Segatella buccae ATCC 33574</name>
    <dbReference type="NCBI Taxonomy" id="873513"/>
    <lineage>
        <taxon>Bacteria</taxon>
        <taxon>Pseudomonadati</taxon>
        <taxon>Bacteroidota</taxon>
        <taxon>Bacteroidia</taxon>
        <taxon>Bacteroidales</taxon>
        <taxon>Prevotellaceae</taxon>
        <taxon>Segatella</taxon>
    </lineage>
</organism>
<reference evidence="1 2" key="1">
    <citation type="submission" date="2010-10" db="EMBL/GenBank/DDBJ databases">
        <authorList>
            <person name="Muzny D."/>
            <person name="Qin X."/>
            <person name="Deng J."/>
            <person name="Jiang H."/>
            <person name="Liu Y."/>
            <person name="Qu J."/>
            <person name="Song X.-Z."/>
            <person name="Zhang L."/>
            <person name="Thornton R."/>
            <person name="Coyle M."/>
            <person name="Francisco L."/>
            <person name="Jackson L."/>
            <person name="Javaid M."/>
            <person name="Korchina V."/>
            <person name="Kovar C."/>
            <person name="Mata R."/>
            <person name="Mathew T."/>
            <person name="Ngo R."/>
            <person name="Nguyen L."/>
            <person name="Nguyen N."/>
            <person name="Okwuonu G."/>
            <person name="Ongeri F."/>
            <person name="Pham C."/>
            <person name="Simmons D."/>
            <person name="Wilczek-Boney K."/>
            <person name="Hale W."/>
            <person name="Jakkamsetti A."/>
            <person name="Pham P."/>
            <person name="Ruth R."/>
            <person name="San Lucas F."/>
            <person name="Warren J."/>
            <person name="Zhang J."/>
            <person name="Zhao Z."/>
            <person name="Zhou C."/>
            <person name="Zhu D."/>
            <person name="Lee S."/>
            <person name="Bess C."/>
            <person name="Blankenburg K."/>
            <person name="Forbes L."/>
            <person name="Fu Q."/>
            <person name="Gubbala S."/>
            <person name="Hirani K."/>
            <person name="Jayaseelan J.C."/>
            <person name="Lara F."/>
            <person name="Munidasa M."/>
            <person name="Palculict T."/>
            <person name="Patil S."/>
            <person name="Pu L.-L."/>
            <person name="Saada N."/>
            <person name="Tang L."/>
            <person name="Weissenberger G."/>
            <person name="Zhu Y."/>
            <person name="Hemphill L."/>
            <person name="Shang Y."/>
            <person name="Youmans B."/>
            <person name="Ayvaz T."/>
            <person name="Ross M."/>
            <person name="Santibanez J."/>
            <person name="Aqrawi P."/>
            <person name="Gross S."/>
            <person name="Joshi V."/>
            <person name="Fowler G."/>
            <person name="Nazareth L."/>
            <person name="Reid J."/>
            <person name="Worley K."/>
            <person name="Petrosino J."/>
            <person name="Highlander S."/>
            <person name="Gibbs R."/>
        </authorList>
    </citation>
    <scope>NUCLEOTIDE SEQUENCE [LARGE SCALE GENOMIC DNA]</scope>
    <source>
        <strain evidence="1 2">ATCC 33574</strain>
    </source>
</reference>
<keyword evidence="2" id="KW-1185">Reference proteome</keyword>
<dbReference type="STRING" id="873513.HMPREF6485_0987"/>
<sequence length="160" mass="18625">MEEDTEVVFSPGLVEYNLLNTEIVDSIKKPDSTNEIPSSDYFFLSALFSDLKIEATNDAKPPFIFIKFNSIQYILGKNRVIETENKKFIISEFDDYKIKCIIHFYNFIDKESLELLPEIKRFGMPADYQFIPSVPHKPTRPFVKIVLQEQSCTTNKELLQ</sequence>
<dbReference type="EMBL" id="AEPD01000017">
    <property type="protein sequence ID" value="EFU31271.1"/>
    <property type="molecule type" value="Genomic_DNA"/>
</dbReference>
<accession>E6K5E3</accession>
<dbReference type="RefSeq" id="WP_004344952.1">
    <property type="nucleotide sequence ID" value="NZ_GL586311.1"/>
</dbReference>
<name>E6K5E3_9BACT</name>